<protein>
    <recommendedName>
        <fullName evidence="5">Ferredoxin--NADP reductase</fullName>
        <ecNumber evidence="4">1.18.1.2</ecNumber>
    </recommendedName>
</protein>
<dbReference type="PANTHER" id="PTHR47878:SF1">
    <property type="entry name" value="FLAVODOXIN_FERREDOXIN--NADP REDUCTASE"/>
    <property type="match status" value="1"/>
</dbReference>
<dbReference type="GO" id="GO:0042167">
    <property type="term" value="P:heme catabolic process"/>
    <property type="evidence" value="ECO:0007669"/>
    <property type="project" value="TreeGrafter"/>
</dbReference>
<dbReference type="Gene3D" id="2.40.30.10">
    <property type="entry name" value="Translation factors"/>
    <property type="match status" value="1"/>
</dbReference>
<dbReference type="GO" id="GO:0034599">
    <property type="term" value="P:cellular response to oxidative stress"/>
    <property type="evidence" value="ECO:0007669"/>
    <property type="project" value="TreeGrafter"/>
</dbReference>
<dbReference type="EMBL" id="JEMY01000013">
    <property type="protein sequence ID" value="EXI89746.1"/>
    <property type="molecule type" value="Genomic_DNA"/>
</dbReference>
<evidence type="ECO:0000256" key="8">
    <source>
        <dbReference type="ARBA" id="ARBA00022827"/>
    </source>
</evidence>
<keyword evidence="6" id="KW-0285">Flavoprotein</keyword>
<dbReference type="InterPro" id="IPR001709">
    <property type="entry name" value="Flavoprot_Pyr_Nucl_cyt_Rdtase"/>
</dbReference>
<evidence type="ECO:0000256" key="11">
    <source>
        <dbReference type="ARBA" id="ARBA00047776"/>
    </source>
</evidence>
<evidence type="ECO:0000313" key="13">
    <source>
        <dbReference type="EMBL" id="EXI89746.1"/>
    </source>
</evidence>
<evidence type="ECO:0000259" key="12">
    <source>
        <dbReference type="PROSITE" id="PS51384"/>
    </source>
</evidence>
<dbReference type="eggNOG" id="COG0543">
    <property type="taxonomic scope" value="Bacteria"/>
</dbReference>
<dbReference type="InterPro" id="IPR039261">
    <property type="entry name" value="FNR_nucleotide-bd"/>
</dbReference>
<evidence type="ECO:0000256" key="7">
    <source>
        <dbReference type="ARBA" id="ARBA00022741"/>
    </source>
</evidence>
<dbReference type="FunFam" id="3.40.50.80:FF:000002">
    <property type="entry name" value="Ferredoxin--NADP reductase"/>
    <property type="match status" value="1"/>
</dbReference>
<comment type="caution">
    <text evidence="13">The sequence shown here is derived from an EMBL/GenBank/DDBJ whole genome shotgun (WGS) entry which is preliminary data.</text>
</comment>
<dbReference type="SUPFAM" id="SSF52343">
    <property type="entry name" value="Ferredoxin reductase-like, C-terminal NADP-linked domain"/>
    <property type="match status" value="1"/>
</dbReference>
<sequence length="259" mass="29457">MSTFSAQQVLSVHHWNDTLFSFRTTRDPGLRFINGQFVMIGLAQEERRPLTRAYSIASANHDEYLEFLSIKVPDGPLTSKLQHLAVGDEIVVSRKPTGTLVLRDLRPGRNLYLLSTGTGLAPFISLIQDPETYERFEKVVLIHGVRWQRDLAYSDFISRDLPQHEFFADMVRNQLIYYPTVTREPFRNQGRITELVNSGRLFSDIGLPPLDPARDRAMLCGSPAMLKDCCQLLDSRGFEVSPHIGAQGDYVIERAFVEK</sequence>
<dbReference type="PRINTS" id="PR00371">
    <property type="entry name" value="FPNCR"/>
</dbReference>
<comment type="subunit">
    <text evidence="3">Monomer.</text>
</comment>
<evidence type="ECO:0000256" key="5">
    <source>
        <dbReference type="ARBA" id="ARBA00013903"/>
    </source>
</evidence>
<dbReference type="STRING" id="1454004.AW11_01236"/>
<comment type="catalytic activity">
    <reaction evidence="11">
        <text>2 reduced [2Fe-2S]-[ferredoxin] + NADP(+) + H(+) = 2 oxidized [2Fe-2S]-[ferredoxin] + NADPH</text>
        <dbReference type="Rhea" id="RHEA:20125"/>
        <dbReference type="Rhea" id="RHEA-COMP:10000"/>
        <dbReference type="Rhea" id="RHEA-COMP:10001"/>
        <dbReference type="ChEBI" id="CHEBI:15378"/>
        <dbReference type="ChEBI" id="CHEBI:33737"/>
        <dbReference type="ChEBI" id="CHEBI:33738"/>
        <dbReference type="ChEBI" id="CHEBI:57783"/>
        <dbReference type="ChEBI" id="CHEBI:58349"/>
        <dbReference type="EC" id="1.18.1.2"/>
    </reaction>
</comment>
<accession>A0A011PQN7</accession>
<comment type="similarity">
    <text evidence="2">Belongs to the ferredoxin--NADP reductase type 1 family.</text>
</comment>
<keyword evidence="8" id="KW-0274">FAD</keyword>
<keyword evidence="7" id="KW-0547">Nucleotide-binding</keyword>
<dbReference type="Gene3D" id="3.40.50.80">
    <property type="entry name" value="Nucleotide-binding domain of ferredoxin-NADP reductase (FNR) module"/>
    <property type="match status" value="1"/>
</dbReference>
<dbReference type="InterPro" id="IPR008333">
    <property type="entry name" value="Cbr1-like_FAD-bd_dom"/>
</dbReference>
<dbReference type="SUPFAM" id="SSF63380">
    <property type="entry name" value="Riboflavin synthase domain-like"/>
    <property type="match status" value="1"/>
</dbReference>
<dbReference type="PANTHER" id="PTHR47878">
    <property type="entry name" value="OXIDOREDUCTASE FAD/NAD(P)-BINDING DOMAIN PROTEIN"/>
    <property type="match status" value="1"/>
</dbReference>
<evidence type="ECO:0000256" key="3">
    <source>
        <dbReference type="ARBA" id="ARBA00011245"/>
    </source>
</evidence>
<dbReference type="InterPro" id="IPR033892">
    <property type="entry name" value="FNR_bac"/>
</dbReference>
<evidence type="ECO:0000313" key="14">
    <source>
        <dbReference type="Proteomes" id="UP000022141"/>
    </source>
</evidence>
<dbReference type="GO" id="GO:0004324">
    <property type="term" value="F:ferredoxin-NADP+ reductase activity"/>
    <property type="evidence" value="ECO:0007669"/>
    <property type="project" value="UniProtKB-EC"/>
</dbReference>
<dbReference type="EC" id="1.18.1.2" evidence="4"/>
<dbReference type="GO" id="GO:0000166">
    <property type="term" value="F:nucleotide binding"/>
    <property type="evidence" value="ECO:0007669"/>
    <property type="project" value="UniProtKB-KW"/>
</dbReference>
<dbReference type="InterPro" id="IPR017927">
    <property type="entry name" value="FAD-bd_FR_type"/>
</dbReference>
<evidence type="ECO:0000256" key="9">
    <source>
        <dbReference type="ARBA" id="ARBA00022857"/>
    </source>
</evidence>
<dbReference type="CDD" id="cd06195">
    <property type="entry name" value="FNR1"/>
    <property type="match status" value="1"/>
</dbReference>
<dbReference type="FunFam" id="2.40.30.10:FF:000018">
    <property type="entry name" value="Ferredoxin--NADP(+) reductase"/>
    <property type="match status" value="1"/>
</dbReference>
<reference evidence="13" key="1">
    <citation type="submission" date="2014-02" db="EMBL/GenBank/DDBJ databases">
        <title>Expanding our view of genomic diversity in Candidatus Accumulibacter clades.</title>
        <authorList>
            <person name="Skennerton C.T."/>
            <person name="Barr J.J."/>
            <person name="Slater F.R."/>
            <person name="Bond P.L."/>
            <person name="Tyson G.W."/>
        </authorList>
    </citation>
    <scope>NUCLEOTIDE SEQUENCE [LARGE SCALE GENOMIC DNA]</scope>
</reference>
<proteinExistence type="inferred from homology"/>
<organism evidence="13 14">
    <name type="scientific">Accumulibacter regalis</name>
    <dbReference type="NCBI Taxonomy" id="522306"/>
    <lineage>
        <taxon>Bacteria</taxon>
        <taxon>Pseudomonadati</taxon>
        <taxon>Pseudomonadota</taxon>
        <taxon>Betaproteobacteria</taxon>
        <taxon>Candidatus Accumulibacter</taxon>
    </lineage>
</organism>
<evidence type="ECO:0000256" key="4">
    <source>
        <dbReference type="ARBA" id="ARBA00013223"/>
    </source>
</evidence>
<evidence type="ECO:0000256" key="10">
    <source>
        <dbReference type="ARBA" id="ARBA00023002"/>
    </source>
</evidence>
<dbReference type="InterPro" id="IPR017938">
    <property type="entry name" value="Riboflavin_synthase-like_b-brl"/>
</dbReference>
<evidence type="ECO:0000256" key="1">
    <source>
        <dbReference type="ARBA" id="ARBA00001974"/>
    </source>
</evidence>
<comment type="cofactor">
    <cofactor evidence="1">
        <name>FAD</name>
        <dbReference type="ChEBI" id="CHEBI:57692"/>
    </cofactor>
</comment>
<dbReference type="PATRIC" id="fig|1454004.3.peg.1289"/>
<dbReference type="InterPro" id="IPR001433">
    <property type="entry name" value="OxRdtase_FAD/NAD-bd"/>
</dbReference>
<keyword evidence="9" id="KW-0521">NADP</keyword>
<dbReference type="InterPro" id="IPR051930">
    <property type="entry name" value="FNR_type-1"/>
</dbReference>
<evidence type="ECO:0000256" key="6">
    <source>
        <dbReference type="ARBA" id="ARBA00022630"/>
    </source>
</evidence>
<gene>
    <name evidence="13" type="primary">fpr_1</name>
    <name evidence="13" type="ORF">AW11_01236</name>
</gene>
<evidence type="ECO:0000256" key="2">
    <source>
        <dbReference type="ARBA" id="ARBA00008312"/>
    </source>
</evidence>
<dbReference type="Pfam" id="PF00175">
    <property type="entry name" value="NAD_binding_1"/>
    <property type="match status" value="1"/>
</dbReference>
<dbReference type="Pfam" id="PF00970">
    <property type="entry name" value="FAD_binding_6"/>
    <property type="match status" value="1"/>
</dbReference>
<keyword evidence="10 13" id="KW-0560">Oxidoreductase</keyword>
<feature type="domain" description="FAD-binding FR-type" evidence="12">
    <location>
        <begin position="2"/>
        <end position="103"/>
    </location>
</feature>
<dbReference type="AlphaFoldDB" id="A0A011PQN7"/>
<name>A0A011PQN7_ACCRE</name>
<keyword evidence="14" id="KW-1185">Reference proteome</keyword>
<dbReference type="Proteomes" id="UP000022141">
    <property type="component" value="Unassembled WGS sequence"/>
</dbReference>
<dbReference type="PROSITE" id="PS51384">
    <property type="entry name" value="FAD_FR"/>
    <property type="match status" value="1"/>
</dbReference>